<comment type="caution">
    <text evidence="3">The sequence shown here is derived from an EMBL/GenBank/DDBJ whole genome shotgun (WGS) entry which is preliminary data.</text>
</comment>
<keyword evidence="2" id="KW-0812">Transmembrane</keyword>
<evidence type="ECO:0000313" key="3">
    <source>
        <dbReference type="EMBL" id="ETO31839.1"/>
    </source>
</evidence>
<feature type="compositionally biased region" description="Polar residues" evidence="1">
    <location>
        <begin position="84"/>
        <end position="96"/>
    </location>
</feature>
<feature type="region of interest" description="Disordered" evidence="1">
    <location>
        <begin position="79"/>
        <end position="148"/>
    </location>
</feature>
<feature type="compositionally biased region" description="Basic and acidic residues" evidence="1">
    <location>
        <begin position="350"/>
        <end position="359"/>
    </location>
</feature>
<feature type="non-terminal residue" evidence="3">
    <location>
        <position position="494"/>
    </location>
</feature>
<keyword evidence="2" id="KW-0472">Membrane</keyword>
<gene>
    <name evidence="3" type="ORF">RFI_05278</name>
</gene>
<evidence type="ECO:0000256" key="1">
    <source>
        <dbReference type="SAM" id="MobiDB-lite"/>
    </source>
</evidence>
<dbReference type="EMBL" id="ASPP01004657">
    <property type="protein sequence ID" value="ETO31839.1"/>
    <property type="molecule type" value="Genomic_DNA"/>
</dbReference>
<reference evidence="3 4" key="1">
    <citation type="journal article" date="2013" name="Curr. Biol.">
        <title>The Genome of the Foraminiferan Reticulomyxa filosa.</title>
        <authorList>
            <person name="Glockner G."/>
            <person name="Hulsmann N."/>
            <person name="Schleicher M."/>
            <person name="Noegel A.A."/>
            <person name="Eichinger L."/>
            <person name="Gallinger C."/>
            <person name="Pawlowski J."/>
            <person name="Sierra R."/>
            <person name="Euteneuer U."/>
            <person name="Pillet L."/>
            <person name="Moustafa A."/>
            <person name="Platzer M."/>
            <person name="Groth M."/>
            <person name="Szafranski K."/>
            <person name="Schliwa M."/>
        </authorList>
    </citation>
    <scope>NUCLEOTIDE SEQUENCE [LARGE SCALE GENOMIC DNA]</scope>
</reference>
<feature type="region of interest" description="Disordered" evidence="1">
    <location>
        <begin position="210"/>
        <end position="245"/>
    </location>
</feature>
<evidence type="ECO:0000313" key="4">
    <source>
        <dbReference type="Proteomes" id="UP000023152"/>
    </source>
</evidence>
<feature type="region of interest" description="Disordered" evidence="1">
    <location>
        <begin position="1"/>
        <end position="28"/>
    </location>
</feature>
<accession>X6P186</accession>
<dbReference type="Proteomes" id="UP000023152">
    <property type="component" value="Unassembled WGS sequence"/>
</dbReference>
<feature type="non-terminal residue" evidence="3">
    <location>
        <position position="1"/>
    </location>
</feature>
<feature type="compositionally biased region" description="Low complexity" evidence="1">
    <location>
        <begin position="117"/>
        <end position="141"/>
    </location>
</feature>
<keyword evidence="2" id="KW-1133">Transmembrane helix</keyword>
<proteinExistence type="predicted"/>
<sequence>KEGRQGGGVNKKKKKKDSKSQAMTSSEQTILSQWANVLTLSPPTAFVMHSDGVMDEVPLNQLDDVLQELENEEVVVMHPDTETNEQVIPTVPQSRTETAKGGVQASNSPLADGTKKTSTSSSTESNTQHQHQHQQSMSPSHLGANSHHRKQVISYFAPRKKSVRQSDVTVRQRIQAYQQPSSQPLTASQLTKFNQMNTASAAVTAAAAVANQKSPKGGKHKKSSGAKSPKQKQSNPSTTTNVTATATSTNVSATASTNTNNSKKSVTFLFFGILHIVQFFFFFLCYPFLSPFFFLMIDFIGREKKKKKKGGGDYNVKTAFVHVDFDEQIANTDSGSTAGNKHRKTSTVPDGHEDLPRHHDSVSSFSSIQSYQERIRAPSFGNLAMLATSIAFSRHSPNSSAVFYNRPGLANVLASRPLVAGTSALEDILAPTATNASTSGTEKRANNERTQDNTNRVMFTVDDNKADANDNLVVHKRMYSKRDSIWEGVLDINN</sequence>
<organism evidence="3 4">
    <name type="scientific">Reticulomyxa filosa</name>
    <dbReference type="NCBI Taxonomy" id="46433"/>
    <lineage>
        <taxon>Eukaryota</taxon>
        <taxon>Sar</taxon>
        <taxon>Rhizaria</taxon>
        <taxon>Retaria</taxon>
        <taxon>Foraminifera</taxon>
        <taxon>Monothalamids</taxon>
        <taxon>Reticulomyxidae</taxon>
        <taxon>Reticulomyxa</taxon>
    </lineage>
</organism>
<keyword evidence="4" id="KW-1185">Reference proteome</keyword>
<dbReference type="AlphaFoldDB" id="X6P186"/>
<feature type="region of interest" description="Disordered" evidence="1">
    <location>
        <begin position="332"/>
        <end position="359"/>
    </location>
</feature>
<evidence type="ECO:0000256" key="2">
    <source>
        <dbReference type="SAM" id="Phobius"/>
    </source>
</evidence>
<feature type="transmembrane region" description="Helical" evidence="2">
    <location>
        <begin position="268"/>
        <end position="300"/>
    </location>
</feature>
<protein>
    <submittedName>
        <fullName evidence="3">Ubiquitin system component Cue domain containing protein</fullName>
    </submittedName>
</protein>
<name>X6P186_RETFI</name>